<accession>A0AAI9F1Z2</accession>
<name>A0AAI9F1Z2_9BACT</name>
<protein>
    <recommendedName>
        <fullName evidence="4">Septum formation initiator</fullName>
    </recommendedName>
</protein>
<keyword evidence="1" id="KW-0472">Membrane</keyword>
<proteinExistence type="predicted"/>
<dbReference type="RefSeq" id="WP_007472939.1">
    <property type="nucleotide sequence ID" value="NZ_ABCJ01000001.1"/>
</dbReference>
<feature type="transmembrane region" description="Helical" evidence="1">
    <location>
        <begin position="20"/>
        <end position="40"/>
    </location>
</feature>
<evidence type="ECO:0000313" key="3">
    <source>
        <dbReference type="Proteomes" id="UP000003288"/>
    </source>
</evidence>
<evidence type="ECO:0000256" key="1">
    <source>
        <dbReference type="SAM" id="Phobius"/>
    </source>
</evidence>
<reference evidence="2 3" key="1">
    <citation type="journal article" date="2011" name="Stand. Genomic Sci.">
        <title>Draft genome sequence of Caminibacter mediatlanticus strain TB-2, an epsilonproteobacterium isolated from a deep-sea hydrothermal vent.</title>
        <authorList>
            <person name="Giovannelli D."/>
            <person name="Ferriera S."/>
            <person name="Johnson J."/>
            <person name="Kravitz S."/>
            <person name="Perez-Rodriguez I."/>
            <person name="Ricci J."/>
            <person name="O'Brien C."/>
            <person name="Voordeckers J.W."/>
            <person name="Bini E."/>
            <person name="Vetriani C."/>
        </authorList>
    </citation>
    <scope>NUCLEOTIDE SEQUENCE [LARGE SCALE GENOMIC DNA]</scope>
    <source>
        <strain evidence="2 3">TB-2</strain>
    </source>
</reference>
<gene>
    <name evidence="2" type="ORF">CMTB2_01813</name>
</gene>
<evidence type="ECO:0008006" key="4">
    <source>
        <dbReference type="Google" id="ProtNLM"/>
    </source>
</evidence>
<dbReference type="EMBL" id="ABCJ01000001">
    <property type="protein sequence ID" value="EDM24212.1"/>
    <property type="molecule type" value="Genomic_DNA"/>
</dbReference>
<comment type="caution">
    <text evidence="2">The sequence shown here is derived from an EMBL/GenBank/DDBJ whole genome shotgun (WGS) entry which is preliminary data.</text>
</comment>
<evidence type="ECO:0000313" key="2">
    <source>
        <dbReference type="EMBL" id="EDM24212.1"/>
    </source>
</evidence>
<keyword evidence="1" id="KW-1133">Transmembrane helix</keyword>
<keyword evidence="1" id="KW-0812">Transmembrane</keyword>
<dbReference type="Proteomes" id="UP000003288">
    <property type="component" value="Unassembled WGS sequence"/>
</dbReference>
<dbReference type="AlphaFoldDB" id="A0AAI9F1Z2"/>
<organism evidence="2 3">
    <name type="scientific">Caminibacter mediatlanticus TB-2</name>
    <dbReference type="NCBI Taxonomy" id="391592"/>
    <lineage>
        <taxon>Bacteria</taxon>
        <taxon>Pseudomonadati</taxon>
        <taxon>Campylobacterota</taxon>
        <taxon>Epsilonproteobacteria</taxon>
        <taxon>Nautiliales</taxon>
        <taxon>Nautiliaceae</taxon>
        <taxon>Caminibacter</taxon>
    </lineage>
</organism>
<sequence length="89" mass="10499">MSEKEEILKSIDGSIETQKLSFYVIRNIIIAVIFSLVLLLPKIYISNHIYLYSIKINKLLNEYYSLKAENSILKSKIEKLKFKNRLNNF</sequence>